<comment type="caution">
    <text evidence="2">The sequence shown here is derived from an EMBL/GenBank/DDBJ whole genome shotgun (WGS) entry which is preliminary data.</text>
</comment>
<evidence type="ECO:0000313" key="3">
    <source>
        <dbReference type="Proteomes" id="UP000184550"/>
    </source>
</evidence>
<evidence type="ECO:0000313" key="2">
    <source>
        <dbReference type="EMBL" id="VXD15764.1"/>
    </source>
</evidence>
<dbReference type="InterPro" id="IPR002645">
    <property type="entry name" value="STAS_dom"/>
</dbReference>
<dbReference type="PROSITE" id="PS50801">
    <property type="entry name" value="STAS"/>
    <property type="match status" value="1"/>
</dbReference>
<dbReference type="RefSeq" id="WP_083616703.1">
    <property type="nucleotide sequence ID" value="NZ_LR734824.1"/>
</dbReference>
<name>A0A7Z9DYG5_9CYAN</name>
<dbReference type="NCBIfam" id="NF047705">
    <property type="entry name" value="slr1659_superfam"/>
    <property type="match status" value="1"/>
</dbReference>
<organism evidence="2 3">
    <name type="scientific">Planktothrix serta PCC 8927</name>
    <dbReference type="NCBI Taxonomy" id="671068"/>
    <lineage>
        <taxon>Bacteria</taxon>
        <taxon>Bacillati</taxon>
        <taxon>Cyanobacteriota</taxon>
        <taxon>Cyanophyceae</taxon>
        <taxon>Oscillatoriophycideae</taxon>
        <taxon>Oscillatoriales</taxon>
        <taxon>Microcoleaceae</taxon>
        <taxon>Planktothrix</taxon>
    </lineage>
</organism>
<protein>
    <recommendedName>
        <fullName evidence="1">STAS domain-containing protein</fullName>
    </recommendedName>
</protein>
<proteinExistence type="predicted"/>
<dbReference type="Gene3D" id="3.30.750.24">
    <property type="entry name" value="STAS domain"/>
    <property type="match status" value="1"/>
</dbReference>
<dbReference type="OrthoDB" id="9805711at2"/>
<evidence type="ECO:0000259" key="1">
    <source>
        <dbReference type="PROSITE" id="PS50801"/>
    </source>
</evidence>
<keyword evidence="3" id="KW-1185">Reference proteome</keyword>
<reference evidence="2" key="1">
    <citation type="submission" date="2019-10" db="EMBL/GenBank/DDBJ databases">
        <authorList>
            <consortium name="Genoscope - CEA"/>
            <person name="William W."/>
        </authorList>
    </citation>
    <scope>NUCLEOTIDE SEQUENCE [LARGE SCALE GENOMIC DNA]</scope>
    <source>
        <strain evidence="2">BBR_PRJEB10992</strain>
    </source>
</reference>
<dbReference type="EMBL" id="CZCU02000124">
    <property type="protein sequence ID" value="VXD15764.1"/>
    <property type="molecule type" value="Genomic_DNA"/>
</dbReference>
<dbReference type="AlphaFoldDB" id="A0A7Z9DYG5"/>
<sequence>MVIKEFKTEDYEVTYESNTSTIILSGSLRLSGLEDTNPVIKLLNDILVEEALQITINLQELEFLNSSGINMLSKFVIKVRQKKDMKLIILGSSKVPWQGKSLKNLQRLMPTLELKIE</sequence>
<dbReference type="SUPFAM" id="SSF52091">
    <property type="entry name" value="SpoIIaa-like"/>
    <property type="match status" value="1"/>
</dbReference>
<accession>A0A7Z9DYG5</accession>
<dbReference type="InterPro" id="IPR036513">
    <property type="entry name" value="STAS_dom_sf"/>
</dbReference>
<dbReference type="Proteomes" id="UP000184550">
    <property type="component" value="Unassembled WGS sequence"/>
</dbReference>
<gene>
    <name evidence="2" type="ORF">PL8927_50192</name>
</gene>
<feature type="domain" description="STAS" evidence="1">
    <location>
        <begin position="9"/>
        <end position="117"/>
    </location>
</feature>